<dbReference type="PANTHER" id="PTHR38048:SF2">
    <property type="entry name" value="HEMERYTHRIN-LIKE DOMAIN-CONTAINING PROTEIN"/>
    <property type="match status" value="1"/>
</dbReference>
<reference evidence="3" key="1">
    <citation type="journal article" date="2014" name="Proc. Natl. Acad. Sci. U.S.A.">
        <title>Extensive sampling of basidiomycete genomes demonstrates inadequacy of the white-rot/brown-rot paradigm for wood decay fungi.</title>
        <authorList>
            <person name="Riley R."/>
            <person name="Salamov A.A."/>
            <person name="Brown D.W."/>
            <person name="Nagy L.G."/>
            <person name="Floudas D."/>
            <person name="Held B.W."/>
            <person name="Levasseur A."/>
            <person name="Lombard V."/>
            <person name="Morin E."/>
            <person name="Otillar R."/>
            <person name="Lindquist E.A."/>
            <person name="Sun H."/>
            <person name="LaButti K.M."/>
            <person name="Schmutz J."/>
            <person name="Jabbour D."/>
            <person name="Luo H."/>
            <person name="Baker S.E."/>
            <person name="Pisabarro A.G."/>
            <person name="Walton J.D."/>
            <person name="Blanchette R.A."/>
            <person name="Henrissat B."/>
            <person name="Martin F."/>
            <person name="Cullen D."/>
            <person name="Hibbett D.S."/>
            <person name="Grigoriev I.V."/>
        </authorList>
    </citation>
    <scope>NUCLEOTIDE SEQUENCE [LARGE SCALE GENOMIC DNA]</scope>
    <source>
        <strain evidence="3">CBS 339.88</strain>
    </source>
</reference>
<accession>A0A067SBS2</accession>
<dbReference type="EMBL" id="KL142408">
    <property type="protein sequence ID" value="KDR68365.1"/>
    <property type="molecule type" value="Genomic_DNA"/>
</dbReference>
<dbReference type="OrthoDB" id="58416at2759"/>
<dbReference type="HOGENOM" id="CLU_066708_2_0_1"/>
<dbReference type="InterPro" id="IPR012312">
    <property type="entry name" value="Hemerythrin-like"/>
</dbReference>
<dbReference type="AlphaFoldDB" id="A0A067SBS2"/>
<dbReference type="CDD" id="cd12108">
    <property type="entry name" value="Hr-like"/>
    <property type="match status" value="1"/>
</dbReference>
<evidence type="ECO:0000313" key="2">
    <source>
        <dbReference type="EMBL" id="KDR68365.1"/>
    </source>
</evidence>
<keyword evidence="3" id="KW-1185">Reference proteome</keyword>
<gene>
    <name evidence="2" type="ORF">GALMADRAFT_257009</name>
</gene>
<dbReference type="InterPro" id="IPR053206">
    <property type="entry name" value="Dimeric_xanthone_biosynth"/>
</dbReference>
<organism evidence="2 3">
    <name type="scientific">Galerina marginata (strain CBS 339.88)</name>
    <dbReference type="NCBI Taxonomy" id="685588"/>
    <lineage>
        <taxon>Eukaryota</taxon>
        <taxon>Fungi</taxon>
        <taxon>Dikarya</taxon>
        <taxon>Basidiomycota</taxon>
        <taxon>Agaricomycotina</taxon>
        <taxon>Agaricomycetes</taxon>
        <taxon>Agaricomycetidae</taxon>
        <taxon>Agaricales</taxon>
        <taxon>Agaricineae</taxon>
        <taxon>Strophariaceae</taxon>
        <taxon>Galerina</taxon>
    </lineage>
</organism>
<name>A0A067SBS2_GALM3</name>
<dbReference type="Pfam" id="PF01814">
    <property type="entry name" value="Hemerythrin"/>
    <property type="match status" value="1"/>
</dbReference>
<protein>
    <recommendedName>
        <fullName evidence="1">Hemerythrin-like domain-containing protein</fullName>
    </recommendedName>
</protein>
<dbReference type="PANTHER" id="PTHR38048">
    <property type="entry name" value="EXPRESSED PROTEIN"/>
    <property type="match status" value="1"/>
</dbReference>
<feature type="domain" description="Hemerythrin-like" evidence="1">
    <location>
        <begin position="26"/>
        <end position="144"/>
    </location>
</feature>
<dbReference type="Gene3D" id="1.20.120.520">
    <property type="entry name" value="nmb1532 protein domain like"/>
    <property type="match status" value="1"/>
</dbReference>
<evidence type="ECO:0000259" key="1">
    <source>
        <dbReference type="Pfam" id="PF01814"/>
    </source>
</evidence>
<dbReference type="Proteomes" id="UP000027222">
    <property type="component" value="Unassembled WGS sequence"/>
</dbReference>
<proteinExistence type="predicted"/>
<sequence length="239" mass="27547">MPAPYPLLDMPPGEFTNIFDYQAINMAAAHNMFIQGINAMVAHAPYVTEEKVQPFMVFCLTLLEGVHHHHHLEETFYFPIMEKKLGAGTLSGNVEEHTHFVPKVEEMEQWLKDVQEGREKYDAQLFLEKVNSFSDTMIDHLNHELPTLESSKIRAVFTEKELKDIDKEFMKLALSNISFYTSLPLSSVCQNPATPWFPPIPLPLKWATKWWFSRKHSEAWEFGPVDFNCKPRQLPGPSA</sequence>
<evidence type="ECO:0000313" key="3">
    <source>
        <dbReference type="Proteomes" id="UP000027222"/>
    </source>
</evidence>